<dbReference type="RefSeq" id="WP_170030640.1">
    <property type="nucleotide sequence ID" value="NZ_JABDTL010000001.1"/>
</dbReference>
<evidence type="ECO:0000313" key="2">
    <source>
        <dbReference type="EMBL" id="MBB6068502.1"/>
    </source>
</evidence>
<evidence type="ECO:0008006" key="4">
    <source>
        <dbReference type="Google" id="ProtNLM"/>
    </source>
</evidence>
<gene>
    <name evidence="2" type="ORF">HNQ61_000113</name>
</gene>
<comment type="caution">
    <text evidence="2">The sequence shown here is derived from an EMBL/GenBank/DDBJ whole genome shotgun (WGS) entry which is preliminary data.</text>
</comment>
<sequence length="209" mass="22587">MRRINLVVTVALLTFGNTACGAVQQYERLARALEPTPSATTSPRFNPRQHERIAILVEDHTGTGSGITRQAEDEFMRAAMVKGYTIADRSNVNAMMQELRFQSSGATARDYEQVGNMLNVSAILIVSIDDLSTRREAAPTIQSLVSNDKPGQADFSYATVGGRLISVREAEVLWVGTLTGRQQVASGTANAAALPYVSRIVAAAIPSRF</sequence>
<keyword evidence="1" id="KW-0732">Signal</keyword>
<organism evidence="2 3">
    <name type="scientific">Longimicrobium terrae</name>
    <dbReference type="NCBI Taxonomy" id="1639882"/>
    <lineage>
        <taxon>Bacteria</taxon>
        <taxon>Pseudomonadati</taxon>
        <taxon>Gemmatimonadota</taxon>
        <taxon>Longimicrobiia</taxon>
        <taxon>Longimicrobiales</taxon>
        <taxon>Longimicrobiaceae</taxon>
        <taxon>Longimicrobium</taxon>
    </lineage>
</organism>
<name>A0A841GMH3_9BACT</name>
<accession>A0A841GMH3</accession>
<dbReference type="EMBL" id="JACHIA010000001">
    <property type="protein sequence ID" value="MBB6068502.1"/>
    <property type="molecule type" value="Genomic_DNA"/>
</dbReference>
<dbReference type="Gene3D" id="3.40.50.10610">
    <property type="entry name" value="ABC-type transport auxiliary lipoprotein component"/>
    <property type="match status" value="1"/>
</dbReference>
<protein>
    <recommendedName>
        <fullName evidence="4">FlgO domain-containing protein</fullName>
    </recommendedName>
</protein>
<feature type="chain" id="PRO_5032510175" description="FlgO domain-containing protein" evidence="1">
    <location>
        <begin position="22"/>
        <end position="209"/>
    </location>
</feature>
<dbReference type="AlphaFoldDB" id="A0A841GMH3"/>
<proteinExistence type="predicted"/>
<evidence type="ECO:0000256" key="1">
    <source>
        <dbReference type="SAM" id="SignalP"/>
    </source>
</evidence>
<evidence type="ECO:0000313" key="3">
    <source>
        <dbReference type="Proteomes" id="UP000582837"/>
    </source>
</evidence>
<feature type="signal peptide" evidence="1">
    <location>
        <begin position="1"/>
        <end position="21"/>
    </location>
</feature>
<dbReference type="Proteomes" id="UP000582837">
    <property type="component" value="Unassembled WGS sequence"/>
</dbReference>
<reference evidence="2 3" key="1">
    <citation type="submission" date="2020-08" db="EMBL/GenBank/DDBJ databases">
        <title>Genomic Encyclopedia of Type Strains, Phase IV (KMG-IV): sequencing the most valuable type-strain genomes for metagenomic binning, comparative biology and taxonomic classification.</title>
        <authorList>
            <person name="Goeker M."/>
        </authorList>
    </citation>
    <scope>NUCLEOTIDE SEQUENCE [LARGE SCALE GENOMIC DNA]</scope>
    <source>
        <strain evidence="2 3">DSM 29007</strain>
    </source>
</reference>
<keyword evidence="3" id="KW-1185">Reference proteome</keyword>